<dbReference type="EMBL" id="GBXM01063333">
    <property type="protein sequence ID" value="JAH45244.1"/>
    <property type="molecule type" value="Transcribed_RNA"/>
</dbReference>
<dbReference type="AlphaFoldDB" id="A0A0E9SV83"/>
<sequence>MWLFQYSVCLIFPYFVQLHFKALWLETAPFLVCKKFQRNIVRAGAFIVLALTGT</sequence>
<accession>A0A0E9SV83</accession>
<name>A0A0E9SV83_ANGAN</name>
<protein>
    <submittedName>
        <fullName evidence="1">Uncharacterized protein</fullName>
    </submittedName>
</protein>
<reference evidence="1" key="1">
    <citation type="submission" date="2014-11" db="EMBL/GenBank/DDBJ databases">
        <authorList>
            <person name="Amaro Gonzalez C."/>
        </authorList>
    </citation>
    <scope>NUCLEOTIDE SEQUENCE</scope>
</reference>
<proteinExistence type="predicted"/>
<evidence type="ECO:0000313" key="1">
    <source>
        <dbReference type="EMBL" id="JAH45244.1"/>
    </source>
</evidence>
<organism evidence="1">
    <name type="scientific">Anguilla anguilla</name>
    <name type="common">European freshwater eel</name>
    <name type="synonym">Muraena anguilla</name>
    <dbReference type="NCBI Taxonomy" id="7936"/>
    <lineage>
        <taxon>Eukaryota</taxon>
        <taxon>Metazoa</taxon>
        <taxon>Chordata</taxon>
        <taxon>Craniata</taxon>
        <taxon>Vertebrata</taxon>
        <taxon>Euteleostomi</taxon>
        <taxon>Actinopterygii</taxon>
        <taxon>Neopterygii</taxon>
        <taxon>Teleostei</taxon>
        <taxon>Anguilliformes</taxon>
        <taxon>Anguillidae</taxon>
        <taxon>Anguilla</taxon>
    </lineage>
</organism>
<reference evidence="1" key="2">
    <citation type="journal article" date="2015" name="Fish Shellfish Immunol.">
        <title>Early steps in the European eel (Anguilla anguilla)-Vibrio vulnificus interaction in the gills: Role of the RtxA13 toxin.</title>
        <authorList>
            <person name="Callol A."/>
            <person name="Pajuelo D."/>
            <person name="Ebbesson L."/>
            <person name="Teles M."/>
            <person name="MacKenzie S."/>
            <person name="Amaro C."/>
        </authorList>
    </citation>
    <scope>NUCLEOTIDE SEQUENCE</scope>
</reference>